<keyword evidence="2" id="KW-0929">Antimicrobial</keyword>
<evidence type="ECO:0000256" key="6">
    <source>
        <dbReference type="SAM" id="SignalP"/>
    </source>
</evidence>
<dbReference type="InterPro" id="IPR027273">
    <property type="entry name" value="Neocarzinostatin-like"/>
</dbReference>
<dbReference type="Proteomes" id="UP001291653">
    <property type="component" value="Unassembled WGS sequence"/>
</dbReference>
<protein>
    <submittedName>
        <fullName evidence="7">Neocarzinostatin</fullName>
    </submittedName>
</protein>
<comment type="caution">
    <text evidence="7">The sequence shown here is derived from an EMBL/GenBank/DDBJ whole genome shotgun (WGS) entry which is preliminary data.</text>
</comment>
<keyword evidence="4" id="KW-0238">DNA-binding</keyword>
<dbReference type="InterPro" id="IPR002186">
    <property type="entry name" value="Neocarzinostatin_fam"/>
</dbReference>
<evidence type="ECO:0000256" key="4">
    <source>
        <dbReference type="ARBA" id="ARBA00023125"/>
    </source>
</evidence>
<sequence>MRVKNRVAKIVAGSVVALGMTVAFQAPAMAAPTVSVTPSSGLADGAVVQVAGGGLQPGVTYSVGQCAEVEPGVLACNPANARVTAGADGRVSTPLKVAKKYQGVRFDDTVWGTVDCAVVQCVVGLSDSTGQGPAGVPVSFL</sequence>
<evidence type="ECO:0000256" key="3">
    <source>
        <dbReference type="ARBA" id="ARBA00023022"/>
    </source>
</evidence>
<evidence type="ECO:0000313" key="8">
    <source>
        <dbReference type="Proteomes" id="UP001291653"/>
    </source>
</evidence>
<dbReference type="Gene3D" id="2.60.40.230">
    <property type="entry name" value="Neocarzinostatin-like"/>
    <property type="match status" value="1"/>
</dbReference>
<dbReference type="RefSeq" id="WP_323450751.1">
    <property type="nucleotide sequence ID" value="NZ_BSBI01000016.1"/>
</dbReference>
<dbReference type="Pfam" id="PF00960">
    <property type="entry name" value="Neocarzinostat"/>
    <property type="match status" value="1"/>
</dbReference>
<feature type="chain" id="PRO_5045674579" evidence="6">
    <location>
        <begin position="31"/>
        <end position="141"/>
    </location>
</feature>
<evidence type="ECO:0000256" key="2">
    <source>
        <dbReference type="ARBA" id="ARBA00022529"/>
    </source>
</evidence>
<keyword evidence="3" id="KW-0044">Antibiotic</keyword>
<keyword evidence="5" id="KW-1015">Disulfide bond</keyword>
<proteinExistence type="inferred from homology"/>
<dbReference type="EMBL" id="BSBI01000016">
    <property type="protein sequence ID" value="GLF98778.1"/>
    <property type="molecule type" value="Genomic_DNA"/>
</dbReference>
<comment type="similarity">
    <text evidence="1">Belongs to the neocarzinostatin family.</text>
</comment>
<evidence type="ECO:0000256" key="1">
    <source>
        <dbReference type="ARBA" id="ARBA00010648"/>
    </source>
</evidence>
<gene>
    <name evidence="7" type="ORF">SYYSPA8_30795</name>
</gene>
<dbReference type="SUPFAM" id="SSF49319">
    <property type="entry name" value="Actinoxanthin-like"/>
    <property type="match status" value="1"/>
</dbReference>
<feature type="signal peptide" evidence="6">
    <location>
        <begin position="1"/>
        <end position="30"/>
    </location>
</feature>
<evidence type="ECO:0000313" key="7">
    <source>
        <dbReference type="EMBL" id="GLF98778.1"/>
    </source>
</evidence>
<dbReference type="PRINTS" id="PR01885">
    <property type="entry name" value="MACROMOMYCIN"/>
</dbReference>
<keyword evidence="8" id="KW-1185">Reference proteome</keyword>
<evidence type="ECO:0000256" key="5">
    <source>
        <dbReference type="ARBA" id="ARBA00023157"/>
    </source>
</evidence>
<organism evidence="7 8">
    <name type="scientific">Streptomyces yaizuensis</name>
    <dbReference type="NCBI Taxonomy" id="2989713"/>
    <lineage>
        <taxon>Bacteria</taxon>
        <taxon>Bacillati</taxon>
        <taxon>Actinomycetota</taxon>
        <taxon>Actinomycetes</taxon>
        <taxon>Kitasatosporales</taxon>
        <taxon>Streptomycetaceae</taxon>
        <taxon>Streptomyces</taxon>
    </lineage>
</organism>
<accession>A0ABQ5P857</accession>
<name>A0ABQ5P857_9ACTN</name>
<dbReference type="NCBIfam" id="NF040680">
    <property type="entry name" value="chromo_anti"/>
    <property type="match status" value="1"/>
</dbReference>
<reference evidence="7 8" key="1">
    <citation type="submission" date="2022-10" db="EMBL/GenBank/DDBJ databases">
        <title>Draft genome sequence of Streptomyces sp. YSPA8.</title>
        <authorList>
            <person name="Moriuchi R."/>
            <person name="Dohra H."/>
            <person name="Yamamura H."/>
            <person name="Kodani S."/>
        </authorList>
    </citation>
    <scope>NUCLEOTIDE SEQUENCE [LARGE SCALE GENOMIC DNA]</scope>
    <source>
        <strain evidence="7 8">YSPA8</strain>
    </source>
</reference>
<keyword evidence="6" id="KW-0732">Signal</keyword>